<organism evidence="1 2">
    <name type="scientific">Algoriphagus yeomjeoni</name>
    <dbReference type="NCBI Taxonomy" id="291403"/>
    <lineage>
        <taxon>Bacteria</taxon>
        <taxon>Pseudomonadati</taxon>
        <taxon>Bacteroidota</taxon>
        <taxon>Cytophagia</taxon>
        <taxon>Cytophagales</taxon>
        <taxon>Cyclobacteriaceae</taxon>
        <taxon>Algoriphagus</taxon>
    </lineage>
</organism>
<dbReference type="OrthoDB" id="1450439at2"/>
<reference evidence="1 2" key="1">
    <citation type="submission" date="2018-06" db="EMBL/GenBank/DDBJ databases">
        <title>Genomic Encyclopedia of Archaeal and Bacterial Type Strains, Phase II (KMG-II): from individual species to whole genera.</title>
        <authorList>
            <person name="Goeker M."/>
        </authorList>
    </citation>
    <scope>NUCLEOTIDE SEQUENCE [LARGE SCALE GENOMIC DNA]</scope>
    <source>
        <strain evidence="1 2">DSM 23446</strain>
    </source>
</reference>
<accession>A0A327PHE8</accession>
<dbReference type="PANTHER" id="PTHR12526">
    <property type="entry name" value="GLYCOSYLTRANSFERASE"/>
    <property type="match status" value="1"/>
</dbReference>
<sequence>MTKLTFVSTRIPFPPDKDGFTENIFHIIQSLKDQYSVHIRYIFFGKQMGNWEENEFEKHVDELIFEIGYSKYLFPIFPFLINKYENSTPVLFCDFNSGYYQNVIGSDNKILYAADSQAFYRSKRKDVFSKLLFFKFIIEESFLYRKFKNIIFVSDLDVEYTKGRTNGRGIQIPIGYNLSRSFGSTTKKFDLVFSGNFNFFPNKEAAEFFLIEIFEDIKKLFPYIKVCFVGRNPSSLMKKYANNFKLNIVVTGEVDKVEIYLAQSKIYFSPLLSGSGMKNKILQAMASSLPIVCTIESLSGFLDYNRYSVIVSNTQLSLKSSLIEMLNKSDLELEKMGQSNREYINNNYSWSSIVKIHYSNIFNI</sequence>
<dbReference type="Gene3D" id="3.40.50.2000">
    <property type="entry name" value="Glycogen Phosphorylase B"/>
    <property type="match status" value="2"/>
</dbReference>
<gene>
    <name evidence="1" type="ORF">LV83_01850</name>
</gene>
<dbReference type="RefSeq" id="WP_111611234.1">
    <property type="nucleotide sequence ID" value="NZ_QLLK01000004.1"/>
</dbReference>
<name>A0A327PHE8_9BACT</name>
<dbReference type="Proteomes" id="UP000249610">
    <property type="component" value="Unassembled WGS sequence"/>
</dbReference>
<dbReference type="AlphaFoldDB" id="A0A327PHE8"/>
<dbReference type="SUPFAM" id="SSF53756">
    <property type="entry name" value="UDP-Glycosyltransferase/glycogen phosphorylase"/>
    <property type="match status" value="1"/>
</dbReference>
<dbReference type="GO" id="GO:0016740">
    <property type="term" value="F:transferase activity"/>
    <property type="evidence" value="ECO:0007669"/>
    <property type="project" value="UniProtKB-KW"/>
</dbReference>
<comment type="caution">
    <text evidence="1">The sequence shown here is derived from an EMBL/GenBank/DDBJ whole genome shotgun (WGS) entry which is preliminary data.</text>
</comment>
<dbReference type="EMBL" id="QLLK01000004">
    <property type="protein sequence ID" value="RAI91659.1"/>
    <property type="molecule type" value="Genomic_DNA"/>
</dbReference>
<keyword evidence="1" id="KW-0808">Transferase</keyword>
<protein>
    <submittedName>
        <fullName evidence="1">Glycosyltransferase involved in cell wall biosynthesis</fullName>
    </submittedName>
</protein>
<dbReference type="PANTHER" id="PTHR12526:SF630">
    <property type="entry name" value="GLYCOSYLTRANSFERASE"/>
    <property type="match status" value="1"/>
</dbReference>
<evidence type="ECO:0000313" key="1">
    <source>
        <dbReference type="EMBL" id="RAI91659.1"/>
    </source>
</evidence>
<evidence type="ECO:0000313" key="2">
    <source>
        <dbReference type="Proteomes" id="UP000249610"/>
    </source>
</evidence>
<proteinExistence type="predicted"/>
<dbReference type="Pfam" id="PF13692">
    <property type="entry name" value="Glyco_trans_1_4"/>
    <property type="match status" value="1"/>
</dbReference>
<keyword evidence="2" id="KW-1185">Reference proteome</keyword>